<keyword evidence="1" id="KW-0328">Glycosyltransferase</keyword>
<dbReference type="GO" id="GO:1901137">
    <property type="term" value="P:carbohydrate derivative biosynthetic process"/>
    <property type="evidence" value="ECO:0007669"/>
    <property type="project" value="UniProtKB-ARBA"/>
</dbReference>
<dbReference type="InterPro" id="IPR028098">
    <property type="entry name" value="Glyco_trans_4-like_N"/>
</dbReference>
<protein>
    <submittedName>
        <fullName evidence="5">Glycosyltransferase involved in cell wall biosynthesis</fullName>
    </submittedName>
</protein>
<dbReference type="EMBL" id="PJNB01000001">
    <property type="protein sequence ID" value="PKW17720.1"/>
    <property type="molecule type" value="Genomic_DNA"/>
</dbReference>
<evidence type="ECO:0000313" key="5">
    <source>
        <dbReference type="EMBL" id="PKW17720.1"/>
    </source>
</evidence>
<feature type="domain" description="Glycosyl transferase family 1" evidence="3">
    <location>
        <begin position="190"/>
        <end position="352"/>
    </location>
</feature>
<reference evidence="5" key="1">
    <citation type="submission" date="2017-12" db="EMBL/GenBank/DDBJ databases">
        <title>Sequencing the genomes of 1000 Actinobacteria strains.</title>
        <authorList>
            <person name="Klenk H.-P."/>
        </authorList>
    </citation>
    <scope>NUCLEOTIDE SEQUENCE [LARGE SCALE GENOMIC DNA]</scope>
    <source>
        <strain evidence="5">DSM 44228</strain>
    </source>
</reference>
<dbReference type="Proteomes" id="UP000233786">
    <property type="component" value="Unassembled WGS sequence"/>
</dbReference>
<dbReference type="InterPro" id="IPR050194">
    <property type="entry name" value="Glycosyltransferase_grp1"/>
</dbReference>
<evidence type="ECO:0000259" key="4">
    <source>
        <dbReference type="Pfam" id="PF13439"/>
    </source>
</evidence>
<dbReference type="RefSeq" id="WP_010311552.1">
    <property type="nucleotide sequence ID" value="NZ_CP061007.1"/>
</dbReference>
<accession>A0A2N3Y485</accession>
<keyword evidence="6" id="KW-1185">Reference proteome</keyword>
<dbReference type="Pfam" id="PF13439">
    <property type="entry name" value="Glyco_transf_4"/>
    <property type="match status" value="1"/>
</dbReference>
<dbReference type="AlphaFoldDB" id="A0A2N3Y485"/>
<dbReference type="InterPro" id="IPR001296">
    <property type="entry name" value="Glyco_trans_1"/>
</dbReference>
<gene>
    <name evidence="5" type="ORF">A8926_5723</name>
</gene>
<evidence type="ECO:0000256" key="1">
    <source>
        <dbReference type="ARBA" id="ARBA00022676"/>
    </source>
</evidence>
<evidence type="ECO:0000259" key="3">
    <source>
        <dbReference type="Pfam" id="PF00534"/>
    </source>
</evidence>
<comment type="caution">
    <text evidence="5">The sequence shown here is derived from an EMBL/GenBank/DDBJ whole genome shotgun (WGS) entry which is preliminary data.</text>
</comment>
<dbReference type="STRING" id="994479.GCA_000194155_05559"/>
<dbReference type="PANTHER" id="PTHR45947">
    <property type="entry name" value="SULFOQUINOVOSYL TRANSFERASE SQD2"/>
    <property type="match status" value="1"/>
</dbReference>
<evidence type="ECO:0000256" key="2">
    <source>
        <dbReference type="ARBA" id="ARBA00022679"/>
    </source>
</evidence>
<dbReference type="PANTHER" id="PTHR45947:SF3">
    <property type="entry name" value="SULFOQUINOVOSYL TRANSFERASE SQD2"/>
    <property type="match status" value="1"/>
</dbReference>
<keyword evidence="2" id="KW-0808">Transferase</keyword>
<organism evidence="5 6">
    <name type="scientific">Saccharopolyspora spinosa</name>
    <dbReference type="NCBI Taxonomy" id="60894"/>
    <lineage>
        <taxon>Bacteria</taxon>
        <taxon>Bacillati</taxon>
        <taxon>Actinomycetota</taxon>
        <taxon>Actinomycetes</taxon>
        <taxon>Pseudonocardiales</taxon>
        <taxon>Pseudonocardiaceae</taxon>
        <taxon>Saccharopolyspora</taxon>
    </lineage>
</organism>
<evidence type="ECO:0000313" key="6">
    <source>
        <dbReference type="Proteomes" id="UP000233786"/>
    </source>
</evidence>
<feature type="domain" description="Glycosyltransferase subfamily 4-like N-terminal" evidence="4">
    <location>
        <begin position="17"/>
        <end position="179"/>
    </location>
</feature>
<proteinExistence type="predicted"/>
<dbReference type="Pfam" id="PF00534">
    <property type="entry name" value="Glycos_transf_1"/>
    <property type="match status" value="1"/>
</dbReference>
<name>A0A2N3Y485_SACSN</name>
<sequence>MSAEPLRVATVITRLEGGAGVMALRGAKALDPATHQVAVITGSGRLLAEAEAAGLEVIVEPALRAPISPGHDLLALHRLTALLKRRRFDVVHTHCSKAGAVGRISARRAGVDRIVHTYHGFPFHQFQSGLRRRGYVEIERGLGRITDLALCVGTGVAVEALRRGLIAPDRIRTIGVAVEHEVPMRTERTRQRARQELGLAPTDVVVGAVGRLTFQKSPEDFVTALCLLDRPGVVGVWIGGGELTERMRSRIAASGARVVLAGERDDVAELLPAFDVFALPSRYEGLPLAVVEAMVCGVPVVATTVNAVSDVVAPGETGLLVPPRRPELLAAAVAHLLDSPDVAGRLATTARSRLGDRYRTSTLADALVGVYGTRS</sequence>
<dbReference type="Gene3D" id="3.40.50.2000">
    <property type="entry name" value="Glycogen Phosphorylase B"/>
    <property type="match status" value="2"/>
</dbReference>
<dbReference type="SUPFAM" id="SSF53756">
    <property type="entry name" value="UDP-Glycosyltransferase/glycogen phosphorylase"/>
    <property type="match status" value="1"/>
</dbReference>
<dbReference type="GO" id="GO:0016758">
    <property type="term" value="F:hexosyltransferase activity"/>
    <property type="evidence" value="ECO:0007669"/>
    <property type="project" value="TreeGrafter"/>
</dbReference>